<evidence type="ECO:0000313" key="1">
    <source>
        <dbReference type="EMBL" id="MFC0392322.1"/>
    </source>
</evidence>
<proteinExistence type="predicted"/>
<dbReference type="RefSeq" id="WP_204819426.1">
    <property type="nucleotide sequence ID" value="NZ_JANHOF010000003.1"/>
</dbReference>
<accession>A0ABV6J8W4</accession>
<sequence length="339" mass="39197">MPNVWTHIIFGQKVLHSLGEEAFIGDDSLRRMFNMGCQGPDFLFYHHFLPWQRNMTMNKLGSEMHNHHCGLVMIDMLDAVCGRSTAPSAPDKAVVYTLGFLLHHILDRNMHPYVFSRSGFRKWDHQRFEVMMDTLIVRKLLGIETWKTEVWREIDIKAEKLPEVVVDAFEQVTAVHYPELAPAVRREQWHAAIRDMIHAQRLFHDPTGIRSKLTFGQIEPFVYKRSIPALDILNEAEQPWLDPTDGKQTRTDSVWTLWDIAMEDGIRTVTAVLKWLRAHERSDAMSNPDEFSQRTISLQEAAAYEIGNRSYETGLPCDSGAVIGFEDPIWPDRQRLTSL</sequence>
<protein>
    <recommendedName>
        <fullName evidence="3">Phospholipase C/D domain-containing protein</fullName>
    </recommendedName>
</protein>
<reference evidence="1 2" key="1">
    <citation type="submission" date="2024-09" db="EMBL/GenBank/DDBJ databases">
        <authorList>
            <person name="Sun Q."/>
            <person name="Mori K."/>
        </authorList>
    </citation>
    <scope>NUCLEOTIDE SEQUENCE [LARGE SCALE GENOMIC DNA]</scope>
    <source>
        <strain evidence="1 2">CCM 4839</strain>
    </source>
</reference>
<keyword evidence="2" id="KW-1185">Reference proteome</keyword>
<evidence type="ECO:0008006" key="3">
    <source>
        <dbReference type="Google" id="ProtNLM"/>
    </source>
</evidence>
<comment type="caution">
    <text evidence="1">The sequence shown here is derived from an EMBL/GenBank/DDBJ whole genome shotgun (WGS) entry which is preliminary data.</text>
</comment>
<name>A0ABV6J8W4_9BACL</name>
<dbReference type="EMBL" id="JBHLVF010000017">
    <property type="protein sequence ID" value="MFC0392322.1"/>
    <property type="molecule type" value="Genomic_DNA"/>
</dbReference>
<gene>
    <name evidence="1" type="ORF">ACFFJ8_13195</name>
</gene>
<evidence type="ECO:0000313" key="2">
    <source>
        <dbReference type="Proteomes" id="UP001589818"/>
    </source>
</evidence>
<organism evidence="1 2">
    <name type="scientific">Paenibacillus mendelii</name>
    <dbReference type="NCBI Taxonomy" id="206163"/>
    <lineage>
        <taxon>Bacteria</taxon>
        <taxon>Bacillati</taxon>
        <taxon>Bacillota</taxon>
        <taxon>Bacilli</taxon>
        <taxon>Bacillales</taxon>
        <taxon>Paenibacillaceae</taxon>
        <taxon>Paenibacillus</taxon>
    </lineage>
</organism>
<dbReference type="Proteomes" id="UP001589818">
    <property type="component" value="Unassembled WGS sequence"/>
</dbReference>